<dbReference type="EMBL" id="KB707790">
    <property type="protein sequence ID" value="EMR88325.1"/>
    <property type="molecule type" value="Genomic_DNA"/>
</dbReference>
<dbReference type="InterPro" id="IPR050121">
    <property type="entry name" value="Cytochrome_P450_monoxygenase"/>
</dbReference>
<dbReference type="HOGENOM" id="CLU_001570_14_11_1"/>
<comment type="cofactor">
    <cofactor evidence="1 9">
        <name>heme</name>
        <dbReference type="ChEBI" id="CHEBI:30413"/>
    </cofactor>
</comment>
<evidence type="ECO:0000256" key="5">
    <source>
        <dbReference type="ARBA" id="ARBA00023002"/>
    </source>
</evidence>
<reference evidence="12" key="1">
    <citation type="journal article" date="2013" name="Genome Announc.">
        <title>Draft genome sequence of Botrytis cinerea BcDW1, inoculum for noble rot of grape berries.</title>
        <authorList>
            <person name="Blanco-Ulate B."/>
            <person name="Allen G."/>
            <person name="Powell A.L."/>
            <person name="Cantu D."/>
        </authorList>
    </citation>
    <scope>NUCLEOTIDE SEQUENCE [LARGE SCALE GENOMIC DNA]</scope>
    <source>
        <strain evidence="12">BcDW1</strain>
    </source>
</reference>
<protein>
    <submittedName>
        <fullName evidence="11">Putative benzoate 4-monooxygenase cytochrome p450 protein</fullName>
    </submittedName>
</protein>
<dbReference type="InterPro" id="IPR001128">
    <property type="entry name" value="Cyt_P450"/>
</dbReference>
<dbReference type="GO" id="GO:0016705">
    <property type="term" value="F:oxidoreductase activity, acting on paired donors, with incorporation or reduction of molecular oxygen"/>
    <property type="evidence" value="ECO:0007669"/>
    <property type="project" value="InterPro"/>
</dbReference>
<keyword evidence="3 9" id="KW-0349">Heme</keyword>
<dbReference type="InterPro" id="IPR002401">
    <property type="entry name" value="Cyt_P450_E_grp-I"/>
</dbReference>
<keyword evidence="7" id="KW-0843">Virulence</keyword>
<sequence length="490" mass="56037">MLLVAASVAFLYLLYILISTIRVLYYHPLSCIPGPSLWIVFPLIRHYSAIRGRHDIDLRALHKKYGEVVRFGPNEVSFITAQAWRDIYGHGHKQLPKYLSSVQSRHEIISGNDIDHSRYRKSISHAFSAKALQEQQPLIKGYVDKLITKLKDKAKSQTPLDMVMWYNITTFDLIGDLAFGQSFGGLENSGYHFWVSTIFESIHILSYIDIKDTYPMVFELIKPFIPANLVGARKRQDDYSKEVVQKRLTSPKKFGAIDFMDAMLRNRGEKEGLSDEELAENASVLVVAGSETTATLLSGVTFLLLKNPVVMEKLKNEVLSVIQSEEDITFANVTANLPYLLACLEEALRWYPPVPTGSQRITNTPTTIISGFEIPQNTRVAVHQSSAYRSSINFHKPECFIPERWLPEAKNDPKSPFFNDNRDVFQPFSAGPRNCIGKNLAYNEMRIILTRVIWNFDLELCPESHAWADQKSYFLWDKHKLMCKLSLREH</sequence>
<gene>
    <name evidence="11" type="ORF">BcDW1_3032</name>
</gene>
<dbReference type="GO" id="GO:0004497">
    <property type="term" value="F:monooxygenase activity"/>
    <property type="evidence" value="ECO:0007669"/>
    <property type="project" value="UniProtKB-KW"/>
</dbReference>
<accession>M7U435</accession>
<evidence type="ECO:0000256" key="8">
    <source>
        <dbReference type="ARBA" id="ARBA00023033"/>
    </source>
</evidence>
<keyword evidence="6 9" id="KW-0408">Iron</keyword>
<evidence type="ECO:0000256" key="6">
    <source>
        <dbReference type="ARBA" id="ARBA00023004"/>
    </source>
</evidence>
<dbReference type="PROSITE" id="PS00086">
    <property type="entry name" value="CYTOCHROME_P450"/>
    <property type="match status" value="1"/>
</dbReference>
<dbReference type="InterPro" id="IPR036396">
    <property type="entry name" value="Cyt_P450_sf"/>
</dbReference>
<dbReference type="STRING" id="1290391.M7U435"/>
<evidence type="ECO:0000313" key="11">
    <source>
        <dbReference type="EMBL" id="EMR88325.1"/>
    </source>
</evidence>
<dbReference type="PRINTS" id="PR00385">
    <property type="entry name" value="P450"/>
</dbReference>
<name>M7U435_BOTF1</name>
<evidence type="ECO:0000313" key="12">
    <source>
        <dbReference type="Proteomes" id="UP000012045"/>
    </source>
</evidence>
<evidence type="ECO:0000256" key="7">
    <source>
        <dbReference type="ARBA" id="ARBA00023026"/>
    </source>
</evidence>
<evidence type="ECO:0000256" key="10">
    <source>
        <dbReference type="RuleBase" id="RU000461"/>
    </source>
</evidence>
<dbReference type="GO" id="GO:0005506">
    <property type="term" value="F:iron ion binding"/>
    <property type="evidence" value="ECO:0007669"/>
    <property type="project" value="InterPro"/>
</dbReference>
<evidence type="ECO:0000256" key="3">
    <source>
        <dbReference type="ARBA" id="ARBA00022617"/>
    </source>
</evidence>
<dbReference type="Proteomes" id="UP000012045">
    <property type="component" value="Unassembled WGS sequence"/>
</dbReference>
<feature type="binding site" description="axial binding residue" evidence="9">
    <location>
        <position position="435"/>
    </location>
    <ligand>
        <name>heme</name>
        <dbReference type="ChEBI" id="CHEBI:30413"/>
    </ligand>
    <ligandPart>
        <name>Fe</name>
        <dbReference type="ChEBI" id="CHEBI:18248"/>
    </ligandPart>
</feature>
<keyword evidence="8 10" id="KW-0503">Monooxygenase</keyword>
<dbReference type="Pfam" id="PF00067">
    <property type="entry name" value="p450"/>
    <property type="match status" value="1"/>
</dbReference>
<evidence type="ECO:0000256" key="1">
    <source>
        <dbReference type="ARBA" id="ARBA00001971"/>
    </source>
</evidence>
<dbReference type="AlphaFoldDB" id="M7U435"/>
<evidence type="ECO:0000256" key="2">
    <source>
        <dbReference type="ARBA" id="ARBA00010617"/>
    </source>
</evidence>
<dbReference type="InterPro" id="IPR017972">
    <property type="entry name" value="Cyt_P450_CS"/>
</dbReference>
<keyword evidence="4 9" id="KW-0479">Metal-binding</keyword>
<dbReference type="SUPFAM" id="SSF48264">
    <property type="entry name" value="Cytochrome P450"/>
    <property type="match status" value="1"/>
</dbReference>
<proteinExistence type="inferred from homology"/>
<dbReference type="GO" id="GO:0020037">
    <property type="term" value="F:heme binding"/>
    <property type="evidence" value="ECO:0007669"/>
    <property type="project" value="InterPro"/>
</dbReference>
<evidence type="ECO:0000256" key="4">
    <source>
        <dbReference type="ARBA" id="ARBA00022723"/>
    </source>
</evidence>
<dbReference type="PANTHER" id="PTHR24305:SF230">
    <property type="entry name" value="P450, PUTATIVE (EUROFUNG)-RELATED"/>
    <property type="match status" value="1"/>
</dbReference>
<dbReference type="PANTHER" id="PTHR24305">
    <property type="entry name" value="CYTOCHROME P450"/>
    <property type="match status" value="1"/>
</dbReference>
<dbReference type="Gene3D" id="1.10.630.10">
    <property type="entry name" value="Cytochrome P450"/>
    <property type="match status" value="1"/>
</dbReference>
<evidence type="ECO:0000256" key="9">
    <source>
        <dbReference type="PIRSR" id="PIRSR602401-1"/>
    </source>
</evidence>
<dbReference type="PRINTS" id="PR00463">
    <property type="entry name" value="EP450I"/>
</dbReference>
<comment type="similarity">
    <text evidence="2 10">Belongs to the cytochrome P450 family.</text>
</comment>
<keyword evidence="5 10" id="KW-0560">Oxidoreductase</keyword>
<dbReference type="OrthoDB" id="1470350at2759"/>
<organism evidence="11 12">
    <name type="scientific">Botryotinia fuckeliana (strain BcDW1)</name>
    <name type="common">Noble rot fungus</name>
    <name type="synonym">Botrytis cinerea</name>
    <dbReference type="NCBI Taxonomy" id="1290391"/>
    <lineage>
        <taxon>Eukaryota</taxon>
        <taxon>Fungi</taxon>
        <taxon>Dikarya</taxon>
        <taxon>Ascomycota</taxon>
        <taxon>Pezizomycotina</taxon>
        <taxon>Leotiomycetes</taxon>
        <taxon>Helotiales</taxon>
        <taxon>Sclerotiniaceae</taxon>
        <taxon>Botrytis</taxon>
    </lineage>
</organism>
<dbReference type="CDD" id="cd11058">
    <property type="entry name" value="CYP60B-like"/>
    <property type="match status" value="1"/>
</dbReference>